<dbReference type="EMBL" id="MPRJ01000016">
    <property type="protein sequence ID" value="OOZ37169.1"/>
    <property type="molecule type" value="Genomic_DNA"/>
</dbReference>
<keyword evidence="2" id="KW-0732">Signal</keyword>
<dbReference type="InterPro" id="IPR011055">
    <property type="entry name" value="Dup_hybrid_motif"/>
</dbReference>
<dbReference type="GO" id="GO:0004222">
    <property type="term" value="F:metalloendopeptidase activity"/>
    <property type="evidence" value="ECO:0007669"/>
    <property type="project" value="TreeGrafter"/>
</dbReference>
<dbReference type="RefSeq" id="WP_078486182.1">
    <property type="nucleotide sequence ID" value="NZ_MPRJ01000016.1"/>
</dbReference>
<evidence type="ECO:0000313" key="5">
    <source>
        <dbReference type="Proteomes" id="UP000190896"/>
    </source>
</evidence>
<dbReference type="SUPFAM" id="SSF51261">
    <property type="entry name" value="Duplicated hybrid motif"/>
    <property type="match status" value="1"/>
</dbReference>
<organism evidence="4 5">
    <name type="scientific">Solemya velesiana gill symbiont</name>
    <dbReference type="NCBI Taxonomy" id="1918948"/>
    <lineage>
        <taxon>Bacteria</taxon>
        <taxon>Pseudomonadati</taxon>
        <taxon>Pseudomonadota</taxon>
        <taxon>Gammaproteobacteria</taxon>
        <taxon>sulfur-oxidizing symbionts</taxon>
    </lineage>
</organism>
<dbReference type="InterPro" id="IPR050570">
    <property type="entry name" value="Cell_wall_metabolism_enzyme"/>
</dbReference>
<dbReference type="Pfam" id="PF01551">
    <property type="entry name" value="Peptidase_M23"/>
    <property type="match status" value="1"/>
</dbReference>
<name>A0A1T2KWD6_9GAMM</name>
<keyword evidence="5" id="KW-1185">Reference proteome</keyword>
<dbReference type="AlphaFoldDB" id="A0A1T2KWD6"/>
<keyword evidence="1" id="KW-0175">Coiled coil</keyword>
<feature type="coiled-coil region" evidence="1">
    <location>
        <begin position="169"/>
        <end position="196"/>
    </location>
</feature>
<feature type="coiled-coil region" evidence="1">
    <location>
        <begin position="29"/>
        <end position="84"/>
    </location>
</feature>
<evidence type="ECO:0000256" key="2">
    <source>
        <dbReference type="SAM" id="SignalP"/>
    </source>
</evidence>
<dbReference type="Proteomes" id="UP000190896">
    <property type="component" value="Unassembled WGS sequence"/>
</dbReference>
<feature type="chain" id="PRO_5012436549" description="M23ase beta-sheet core domain-containing protein" evidence="2">
    <location>
        <begin position="30"/>
        <end position="421"/>
    </location>
</feature>
<dbReference type="FunFam" id="2.70.70.10:FF:000003">
    <property type="entry name" value="Murein hydrolase activator EnvC"/>
    <property type="match status" value="1"/>
</dbReference>
<proteinExistence type="predicted"/>
<gene>
    <name evidence="4" type="ORF">BOW51_03745</name>
</gene>
<comment type="caution">
    <text evidence="4">The sequence shown here is derived from an EMBL/GenBank/DDBJ whole genome shotgun (WGS) entry which is preliminary data.</text>
</comment>
<accession>A0A1T2KWD6</accession>
<sequence length="421" mass="47760">MMAGVQDRCSTPLIIAAVLLAFASSPLTARDADKQIQGKEQELQQLQRNIQVLRSELDTQQRQRRELDSELRAAEQEIGHSARRLRVLAGSLGRQQKRLGTLRDVRNRQQQALAEQRHELAMQMRTAYAMGRQERLKILLNQQDPSVVSRVMVYYDYFNRARTERITAINQTLDSIRQTEREITSEETRLMELQAKELAEKERLEVKNAARKEIVAALKAGIKSKGHELKGLELNERQLKSLVSKLQEEYMAPPVEGEKAKPFKKRKGRLSWPTKGRIKARFGTTKAGSLKWDGVLISTPEGREIKAIHHGRVAFADWLRGFGLLIIIDHGDGYMTLYGHNQSLLKETGEWVEPGEPIALVGNSGGQLNSGVYFGIRHNGKPVNPKKWCKSSRGSRVGMRPVDEYNGISMQHLTRQTEVEV</sequence>
<dbReference type="CDD" id="cd12797">
    <property type="entry name" value="M23_peptidase"/>
    <property type="match status" value="1"/>
</dbReference>
<evidence type="ECO:0000313" key="4">
    <source>
        <dbReference type="EMBL" id="OOZ37169.1"/>
    </source>
</evidence>
<reference evidence="4 5" key="1">
    <citation type="submission" date="2016-11" db="EMBL/GenBank/DDBJ databases">
        <title>Mixed transmission modes and dynamic genome evolution in an obligate animal-bacterial symbiosis.</title>
        <authorList>
            <person name="Russell S.L."/>
            <person name="Corbett-Detig R.B."/>
            <person name="Cavanaugh C.M."/>
        </authorList>
    </citation>
    <scope>NUCLEOTIDE SEQUENCE [LARGE SCALE GENOMIC DNA]</scope>
    <source>
        <strain evidence="4">Se-Cadez</strain>
    </source>
</reference>
<dbReference type="InterPro" id="IPR016047">
    <property type="entry name" value="M23ase_b-sheet_dom"/>
</dbReference>
<feature type="signal peptide" evidence="2">
    <location>
        <begin position="1"/>
        <end position="29"/>
    </location>
</feature>
<evidence type="ECO:0000256" key="1">
    <source>
        <dbReference type="SAM" id="Coils"/>
    </source>
</evidence>
<dbReference type="PANTHER" id="PTHR21666">
    <property type="entry name" value="PEPTIDASE-RELATED"/>
    <property type="match status" value="1"/>
</dbReference>
<feature type="domain" description="M23ase beta-sheet core" evidence="3">
    <location>
        <begin position="292"/>
        <end position="385"/>
    </location>
</feature>
<protein>
    <recommendedName>
        <fullName evidence="3">M23ase beta-sheet core domain-containing protein</fullName>
    </recommendedName>
</protein>
<evidence type="ECO:0000259" key="3">
    <source>
        <dbReference type="Pfam" id="PF01551"/>
    </source>
</evidence>
<dbReference type="Gene3D" id="2.70.70.10">
    <property type="entry name" value="Glucose Permease (Domain IIA)"/>
    <property type="match status" value="1"/>
</dbReference>
<dbReference type="PANTHER" id="PTHR21666:SF270">
    <property type="entry name" value="MUREIN HYDROLASE ACTIVATOR ENVC"/>
    <property type="match status" value="1"/>
</dbReference>
<dbReference type="OrthoDB" id="9784703at2"/>